<dbReference type="EMBL" id="BEYU01000019">
    <property type="protein sequence ID" value="GBG26180.1"/>
    <property type="molecule type" value="Genomic_DNA"/>
</dbReference>
<dbReference type="Gene3D" id="1.25.40.10">
    <property type="entry name" value="Tetratricopeptide repeat domain"/>
    <property type="match status" value="5"/>
</dbReference>
<name>A0A2R5G5C4_9STRA</name>
<dbReference type="Pfam" id="PF13181">
    <property type="entry name" value="TPR_8"/>
    <property type="match status" value="2"/>
</dbReference>
<evidence type="ECO:0000313" key="11">
    <source>
        <dbReference type="Proteomes" id="UP000241890"/>
    </source>
</evidence>
<evidence type="ECO:0000259" key="9">
    <source>
        <dbReference type="Pfam" id="PF13844"/>
    </source>
</evidence>
<comment type="caution">
    <text evidence="10">The sequence shown here is derived from an EMBL/GenBank/DDBJ whole genome shotgun (WGS) entry which is preliminary data.</text>
</comment>
<dbReference type="UniPathway" id="UPA00378"/>
<evidence type="ECO:0000256" key="3">
    <source>
        <dbReference type="ARBA" id="ARBA00011970"/>
    </source>
</evidence>
<evidence type="ECO:0000256" key="7">
    <source>
        <dbReference type="ARBA" id="ARBA00022803"/>
    </source>
</evidence>
<proteinExistence type="inferred from homology"/>
<dbReference type="InterPro" id="IPR037919">
    <property type="entry name" value="OGT"/>
</dbReference>
<dbReference type="SUPFAM" id="SSF81901">
    <property type="entry name" value="HCP-like"/>
    <property type="match status" value="1"/>
</dbReference>
<dbReference type="SUPFAM" id="SSF48452">
    <property type="entry name" value="TPR-like"/>
    <property type="match status" value="1"/>
</dbReference>
<evidence type="ECO:0000256" key="4">
    <source>
        <dbReference type="ARBA" id="ARBA00022676"/>
    </source>
</evidence>
<dbReference type="Pfam" id="PF00515">
    <property type="entry name" value="TPR_1"/>
    <property type="match status" value="1"/>
</dbReference>
<sequence>MADTIIPGANANLLDNDEAVGQNLLRLASEKGTLGTFGLTGTSESSESATLAKSRDLFECGKLHECVRVCEEAYAHDARDRENLLLLGAAHYSLGNFSEGIFYNQQAIRVDSSFAEAYSNLGNCLRELGDIQAAVEFYLKAIKLKPRLSDAYNNLACAYLQLGRTKQATETFQMALVLQPGLVDALCNLGTLHRAQGKMDEARKCFLEAVKAEPGCALAWSGMAGIFYEDGELDTAIGYYEESIRLRPDADTENNFGNALRAAGRLDDARAAYKRAIALRPDFAVAHANAGILHFDTGDVAEAIKRLRHALLLEPSLPDALNSLGSALAATGDADGALDNYRRCIRAKPDHPHAYNNLGVLLRHKRGMLKEATQCFATACKLMPKFAAAQSNLASALQEQGKIDQALAHYQEAIAVDPTFAAGYCNLGCAYRAMGRTTEAIKCFTTAIRLDAKLGAAYHLLGCAYRDADRCDDAISCFRKALVLKPGFPDASVALAHTLAIICDWRTRKADALAFYEVARAQASASSDLEVPPPLSAHPSQTQAFALHEELSDDLKTLFGLSGAHAARLERILDSRSGGTRFKFRARKPDERLRVGYVSAHLGNEPLGFALQGLFSAHDENEFEIFVYAASPSEQSRERRRIEREAEHFCPIDGLSAQEAAKTIHADGIHVLIDLDGYAVGARTDVFALRPAPIQIAMPVFHLVPLCASFYDFVITDEEIGKARDAPRSRASGELVDDKGESITNLWPIDRRLLLPRCLMVADHKDSAREVLEPSAGITRSTYGLEESDFVFACFTRTSKIDPQTFATWCNILERVPRSVLWLLETPKLAEANLKAEVRARGIREDRLVFAKPEPRREHLQRLFLADLVLDTPLCNHHASALDVLWAGVPLLTCTGPRMASRVVSSMAKAVGLDSRLTTSSMQEYEDRAVEMAKQTDALWRIRKTLEQDRLGSQLFDVQNFANTLEKSLAKVWVAYEGGDIASL</sequence>
<dbReference type="PANTHER" id="PTHR44366:SF1">
    <property type="entry name" value="UDP-N-ACETYLGLUCOSAMINE--PEPTIDE N-ACETYLGLUCOSAMINYLTRANSFERASE 110 KDA SUBUNIT"/>
    <property type="match status" value="1"/>
</dbReference>
<dbReference type="InterPro" id="IPR029489">
    <property type="entry name" value="OGT/SEC/SPY_C"/>
</dbReference>
<feature type="repeat" description="TPR" evidence="8">
    <location>
        <begin position="115"/>
        <end position="148"/>
    </location>
</feature>
<reference evidence="10 11" key="1">
    <citation type="submission" date="2017-12" db="EMBL/GenBank/DDBJ databases">
        <title>Sequencing, de novo assembly and annotation of complete genome of a new Thraustochytrid species, strain FCC1311.</title>
        <authorList>
            <person name="Sedici K."/>
            <person name="Godart F."/>
            <person name="Aiese Cigliano R."/>
            <person name="Sanseverino W."/>
            <person name="Barakat M."/>
            <person name="Ortet P."/>
            <person name="Marechal E."/>
            <person name="Cagnac O."/>
            <person name="Amato A."/>
        </authorList>
    </citation>
    <scope>NUCLEOTIDE SEQUENCE [LARGE SCALE GENOMIC DNA]</scope>
</reference>
<dbReference type="Pfam" id="PF13432">
    <property type="entry name" value="TPR_16"/>
    <property type="match status" value="2"/>
</dbReference>
<feature type="repeat" description="TPR" evidence="8">
    <location>
        <begin position="149"/>
        <end position="182"/>
    </location>
</feature>
<dbReference type="InterPro" id="IPR019734">
    <property type="entry name" value="TPR_rpt"/>
</dbReference>
<keyword evidence="6" id="KW-0677">Repeat</keyword>
<feature type="repeat" description="TPR" evidence="8">
    <location>
        <begin position="421"/>
        <end position="454"/>
    </location>
</feature>
<keyword evidence="11" id="KW-1185">Reference proteome</keyword>
<dbReference type="GO" id="GO:0097363">
    <property type="term" value="F:protein O-acetylglucosaminyltransferase activity"/>
    <property type="evidence" value="ECO:0007669"/>
    <property type="project" value="UniProtKB-EC"/>
</dbReference>
<protein>
    <recommendedName>
        <fullName evidence="3">protein O-GlcNAc transferase</fullName>
        <ecNumber evidence="3">2.4.1.255</ecNumber>
    </recommendedName>
</protein>
<dbReference type="EC" id="2.4.1.255" evidence="3"/>
<dbReference type="PANTHER" id="PTHR44366">
    <property type="entry name" value="UDP-N-ACETYLGLUCOSAMINE--PEPTIDE N-ACETYLGLUCOSAMINYLTRANSFERASE 110 KDA SUBUNIT"/>
    <property type="match status" value="1"/>
</dbReference>
<dbReference type="Gene3D" id="3.40.50.11380">
    <property type="match status" value="1"/>
</dbReference>
<feature type="repeat" description="TPR" evidence="8">
    <location>
        <begin position="318"/>
        <end position="351"/>
    </location>
</feature>
<dbReference type="Pfam" id="PF13844">
    <property type="entry name" value="Glyco_transf_41"/>
    <property type="match status" value="2"/>
</dbReference>
<dbReference type="Pfam" id="PF13414">
    <property type="entry name" value="TPR_11"/>
    <property type="match status" value="2"/>
</dbReference>
<evidence type="ECO:0000256" key="2">
    <source>
        <dbReference type="ARBA" id="ARBA00005386"/>
    </source>
</evidence>
<accession>A0A2R5G5C4</accession>
<evidence type="ECO:0000256" key="8">
    <source>
        <dbReference type="PROSITE-ProRule" id="PRU00339"/>
    </source>
</evidence>
<dbReference type="SMART" id="SM00028">
    <property type="entry name" value="TPR"/>
    <property type="match status" value="12"/>
</dbReference>
<dbReference type="InterPro" id="IPR011990">
    <property type="entry name" value="TPR-like_helical_dom_sf"/>
</dbReference>
<feature type="repeat" description="TPR" evidence="8">
    <location>
        <begin position="455"/>
        <end position="488"/>
    </location>
</feature>
<dbReference type="Gene3D" id="3.40.50.2000">
    <property type="entry name" value="Glycogen Phosphorylase B"/>
    <property type="match status" value="1"/>
</dbReference>
<feature type="repeat" description="TPR" evidence="8">
    <location>
        <begin position="183"/>
        <end position="216"/>
    </location>
</feature>
<keyword evidence="5 10" id="KW-0808">Transferase</keyword>
<dbReference type="Proteomes" id="UP000241890">
    <property type="component" value="Unassembled WGS sequence"/>
</dbReference>
<dbReference type="InParanoid" id="A0A2R5G5C4"/>
<feature type="domain" description="O-GlcNAc transferase C-terminal" evidence="9">
    <location>
        <begin position="564"/>
        <end position="719"/>
    </location>
</feature>
<evidence type="ECO:0000256" key="6">
    <source>
        <dbReference type="ARBA" id="ARBA00022737"/>
    </source>
</evidence>
<evidence type="ECO:0000313" key="10">
    <source>
        <dbReference type="EMBL" id="GBG26180.1"/>
    </source>
</evidence>
<dbReference type="AlphaFoldDB" id="A0A2R5G5C4"/>
<feature type="domain" description="O-GlcNAc transferase C-terminal" evidence="9">
    <location>
        <begin position="778"/>
        <end position="964"/>
    </location>
</feature>
<organism evidence="10 11">
    <name type="scientific">Hondaea fermentalgiana</name>
    <dbReference type="NCBI Taxonomy" id="2315210"/>
    <lineage>
        <taxon>Eukaryota</taxon>
        <taxon>Sar</taxon>
        <taxon>Stramenopiles</taxon>
        <taxon>Bigyra</taxon>
        <taxon>Labyrinthulomycetes</taxon>
        <taxon>Thraustochytrida</taxon>
        <taxon>Thraustochytriidae</taxon>
        <taxon>Hondaea</taxon>
    </lineage>
</organism>
<dbReference type="GO" id="GO:0006493">
    <property type="term" value="P:protein O-linked glycosylation"/>
    <property type="evidence" value="ECO:0007669"/>
    <property type="project" value="InterPro"/>
</dbReference>
<keyword evidence="4 10" id="KW-0328">Glycosyltransferase</keyword>
<evidence type="ECO:0000256" key="5">
    <source>
        <dbReference type="ARBA" id="ARBA00022679"/>
    </source>
</evidence>
<gene>
    <name evidence="10" type="ORF">FCC1311_024012</name>
</gene>
<dbReference type="PROSITE" id="PS50005">
    <property type="entry name" value="TPR"/>
    <property type="match status" value="9"/>
</dbReference>
<comment type="similarity">
    <text evidence="2">Belongs to the glycosyltransferase 41 family. O-GlcNAc transferase subfamily.</text>
</comment>
<feature type="repeat" description="TPR" evidence="8">
    <location>
        <begin position="217"/>
        <end position="250"/>
    </location>
</feature>
<dbReference type="PROSITE" id="PS50293">
    <property type="entry name" value="TPR_REGION"/>
    <property type="match status" value="3"/>
</dbReference>
<feature type="repeat" description="TPR" evidence="8">
    <location>
        <begin position="284"/>
        <end position="317"/>
    </location>
</feature>
<keyword evidence="7 8" id="KW-0802">TPR repeat</keyword>
<evidence type="ECO:0000256" key="1">
    <source>
        <dbReference type="ARBA" id="ARBA00004922"/>
    </source>
</evidence>
<comment type="pathway">
    <text evidence="1">Protein modification; protein glycosylation.</text>
</comment>
<feature type="repeat" description="TPR" evidence="8">
    <location>
        <begin position="387"/>
        <end position="420"/>
    </location>
</feature>
<dbReference type="OrthoDB" id="421121at2759"/>